<dbReference type="SMART" id="SM00387">
    <property type="entry name" value="HATPase_c"/>
    <property type="match status" value="1"/>
</dbReference>
<dbReference type="PANTHER" id="PTHR43047:SF64">
    <property type="entry name" value="HISTIDINE KINASE CONTAINING CHEY-HOMOLOGOUS RECEIVER DOMAIN AND PAS DOMAIN-RELATED"/>
    <property type="match status" value="1"/>
</dbReference>
<keyword evidence="7" id="KW-1133">Transmembrane helix</keyword>
<keyword evidence="5" id="KW-0418">Kinase</keyword>
<evidence type="ECO:0000256" key="5">
    <source>
        <dbReference type="ARBA" id="ARBA00022777"/>
    </source>
</evidence>
<keyword evidence="7" id="KW-0812">Transmembrane</keyword>
<evidence type="ECO:0000256" key="1">
    <source>
        <dbReference type="ARBA" id="ARBA00000085"/>
    </source>
</evidence>
<dbReference type="InterPro" id="IPR003661">
    <property type="entry name" value="HisK_dim/P_dom"/>
</dbReference>
<proteinExistence type="predicted"/>
<feature type="transmembrane region" description="Helical" evidence="7">
    <location>
        <begin position="310"/>
        <end position="332"/>
    </location>
</feature>
<feature type="transmembrane region" description="Helical" evidence="7">
    <location>
        <begin position="141"/>
        <end position="159"/>
    </location>
</feature>
<reference evidence="10 11" key="1">
    <citation type="submission" date="2023-03" db="EMBL/GenBank/DDBJ databases">
        <title>Halomonas sp. nov., isolated from Korean tranditional fermented seafood 'Jeotgal'.</title>
        <authorList>
            <person name="Kim B."/>
            <person name="Shin N.-R."/>
        </authorList>
    </citation>
    <scope>NUCLEOTIDE SEQUENCE [LARGE SCALE GENOMIC DNA]</scope>
    <source>
        <strain evidence="10 11">SG2L-4</strain>
    </source>
</reference>
<evidence type="ECO:0000313" key="11">
    <source>
        <dbReference type="Proteomes" id="UP001301869"/>
    </source>
</evidence>
<feature type="transmembrane region" description="Helical" evidence="7">
    <location>
        <begin position="251"/>
        <end position="270"/>
    </location>
</feature>
<dbReference type="CDD" id="cd00156">
    <property type="entry name" value="REC"/>
    <property type="match status" value="1"/>
</dbReference>
<feature type="modified residue" description="4-aspartylphosphate" evidence="6">
    <location>
        <position position="681"/>
    </location>
</feature>
<evidence type="ECO:0000256" key="6">
    <source>
        <dbReference type="PROSITE-ProRule" id="PRU00169"/>
    </source>
</evidence>
<keyword evidence="3 6" id="KW-0597">Phosphoprotein</keyword>
<dbReference type="GO" id="GO:0005524">
    <property type="term" value="F:ATP binding"/>
    <property type="evidence" value="ECO:0007669"/>
    <property type="project" value="UniProtKB-KW"/>
</dbReference>
<dbReference type="Pfam" id="PF00072">
    <property type="entry name" value="Response_reg"/>
    <property type="match status" value="1"/>
</dbReference>
<dbReference type="InterPro" id="IPR011006">
    <property type="entry name" value="CheY-like_superfamily"/>
</dbReference>
<dbReference type="EC" id="2.7.13.3" evidence="2"/>
<dbReference type="Gene3D" id="3.30.565.10">
    <property type="entry name" value="Histidine kinase-like ATPase, C-terminal domain"/>
    <property type="match status" value="1"/>
</dbReference>
<dbReference type="Pfam" id="PF07696">
    <property type="entry name" value="7TMR-DISMED2"/>
    <property type="match status" value="1"/>
</dbReference>
<feature type="domain" description="Histidine kinase" evidence="8">
    <location>
        <begin position="388"/>
        <end position="603"/>
    </location>
</feature>
<dbReference type="SUPFAM" id="SSF55874">
    <property type="entry name" value="ATPase domain of HSP90 chaperone/DNA topoisomerase II/histidine kinase"/>
    <property type="match status" value="1"/>
</dbReference>
<dbReference type="SUPFAM" id="SSF52172">
    <property type="entry name" value="CheY-like"/>
    <property type="match status" value="1"/>
</dbReference>
<protein>
    <recommendedName>
        <fullName evidence="2">histidine kinase</fullName>
        <ecNumber evidence="2">2.7.13.3</ecNumber>
    </recommendedName>
</protein>
<dbReference type="InterPro" id="IPR005467">
    <property type="entry name" value="His_kinase_dom"/>
</dbReference>
<dbReference type="Gene3D" id="1.10.287.130">
    <property type="match status" value="1"/>
</dbReference>
<dbReference type="Gene3D" id="3.40.50.2300">
    <property type="match status" value="1"/>
</dbReference>
<name>A0ABY9YZW2_9GAMM</name>
<dbReference type="SUPFAM" id="SSF47384">
    <property type="entry name" value="Homodimeric domain of signal transducing histidine kinase"/>
    <property type="match status" value="1"/>
</dbReference>
<dbReference type="SMART" id="SM00388">
    <property type="entry name" value="HisKA"/>
    <property type="match status" value="1"/>
</dbReference>
<dbReference type="Gene3D" id="2.60.40.2380">
    <property type="match status" value="1"/>
</dbReference>
<dbReference type="CDD" id="cd00082">
    <property type="entry name" value="HisKA"/>
    <property type="match status" value="1"/>
</dbReference>
<dbReference type="EMBL" id="CP119391">
    <property type="protein sequence ID" value="WNK20415.1"/>
    <property type="molecule type" value="Genomic_DNA"/>
</dbReference>
<evidence type="ECO:0000256" key="7">
    <source>
        <dbReference type="SAM" id="Phobius"/>
    </source>
</evidence>
<keyword evidence="7" id="KW-0472">Membrane</keyword>
<dbReference type="PROSITE" id="PS50110">
    <property type="entry name" value="RESPONSE_REGULATORY"/>
    <property type="match status" value="1"/>
</dbReference>
<gene>
    <name evidence="10" type="ORF">P1P91_01635</name>
</gene>
<keyword evidence="4" id="KW-0808">Transferase</keyword>
<dbReference type="Pfam" id="PF02518">
    <property type="entry name" value="HATPase_c"/>
    <property type="match status" value="1"/>
</dbReference>
<dbReference type="InterPro" id="IPR003594">
    <property type="entry name" value="HATPase_dom"/>
</dbReference>
<organism evidence="10 11">
    <name type="scientific">Halomonas piscis</name>
    <dbReference type="NCBI Taxonomy" id="3031727"/>
    <lineage>
        <taxon>Bacteria</taxon>
        <taxon>Pseudomonadati</taxon>
        <taxon>Pseudomonadota</taxon>
        <taxon>Gammaproteobacteria</taxon>
        <taxon>Oceanospirillales</taxon>
        <taxon>Halomonadaceae</taxon>
        <taxon>Halomonas</taxon>
    </lineage>
</organism>
<feature type="transmembrane region" description="Helical" evidence="7">
    <location>
        <begin position="282"/>
        <end position="304"/>
    </location>
</feature>
<feature type="transmembrane region" description="Helical" evidence="7">
    <location>
        <begin position="199"/>
        <end position="217"/>
    </location>
</feature>
<dbReference type="SMART" id="SM00448">
    <property type="entry name" value="REC"/>
    <property type="match status" value="1"/>
</dbReference>
<dbReference type="InterPro" id="IPR036097">
    <property type="entry name" value="HisK_dim/P_sf"/>
</dbReference>
<feature type="transmembrane region" description="Helical" evidence="7">
    <location>
        <begin position="224"/>
        <end position="245"/>
    </location>
</feature>
<evidence type="ECO:0000256" key="2">
    <source>
        <dbReference type="ARBA" id="ARBA00012438"/>
    </source>
</evidence>
<dbReference type="InterPro" id="IPR004358">
    <property type="entry name" value="Sig_transdc_His_kin-like_C"/>
</dbReference>
<dbReference type="PRINTS" id="PR00344">
    <property type="entry name" value="BCTRLSENSOR"/>
</dbReference>
<keyword evidence="11" id="KW-1185">Reference proteome</keyword>
<evidence type="ECO:0000256" key="4">
    <source>
        <dbReference type="ARBA" id="ARBA00022679"/>
    </source>
</evidence>
<keyword evidence="10" id="KW-0067">ATP-binding</keyword>
<comment type="catalytic activity">
    <reaction evidence="1">
        <text>ATP + protein L-histidine = ADP + protein N-phospho-L-histidine.</text>
        <dbReference type="EC" id="2.7.13.3"/>
    </reaction>
</comment>
<dbReference type="InterPro" id="IPR001789">
    <property type="entry name" value="Sig_transdc_resp-reg_receiver"/>
</dbReference>
<dbReference type="RefSeq" id="WP_311884064.1">
    <property type="nucleotide sequence ID" value="NZ_CP119391.1"/>
</dbReference>
<evidence type="ECO:0000256" key="3">
    <source>
        <dbReference type="ARBA" id="ARBA00022553"/>
    </source>
</evidence>
<dbReference type="PANTHER" id="PTHR43047">
    <property type="entry name" value="TWO-COMPONENT HISTIDINE PROTEIN KINASE"/>
    <property type="match status" value="1"/>
</dbReference>
<dbReference type="PROSITE" id="PS50109">
    <property type="entry name" value="HIS_KIN"/>
    <property type="match status" value="1"/>
</dbReference>
<dbReference type="Pfam" id="PF00512">
    <property type="entry name" value="HisKA"/>
    <property type="match status" value="1"/>
</dbReference>
<evidence type="ECO:0000259" key="9">
    <source>
        <dbReference type="PROSITE" id="PS50110"/>
    </source>
</evidence>
<feature type="domain" description="Response regulatory" evidence="9">
    <location>
        <begin position="630"/>
        <end position="747"/>
    </location>
</feature>
<evidence type="ECO:0000259" key="8">
    <source>
        <dbReference type="PROSITE" id="PS50109"/>
    </source>
</evidence>
<dbReference type="InterPro" id="IPR036890">
    <property type="entry name" value="HATPase_C_sf"/>
</dbReference>
<dbReference type="Proteomes" id="UP001301869">
    <property type="component" value="Chromosome"/>
</dbReference>
<sequence length="837" mass="92837">MPWQVLAASDWQQGEDAQKLLVKPRERSTIWLRGTVTNTSIEPIRRWLQLSPWRLEQVNAWLLAPDTGRVLAQAKTGLNVPVSERTVESSRTLVPITLPAGETRQLLIRISSNSRPFLTVKSWKPVAFTNTQASRYQSHSIILASLLTLFVVLLLQWDYRYALIGAWMLATFVLEAEKEGYISFVLFSGLADYAGNIRFTAWILHKALFLVVSVYLLKLHQCRVWRWLPAVVLVTAGVFSLLTFVLNSVDIRNLGVAIDFGFSAIWLMLLPGALQKRNRWQWALLGLVSCYWLTTTYMLLSYTFAFQYTAAFASSRVMIEIAVVLGLLGVYARQKRDRKRYLELQLREQEKAQRVRLEAMVATRTQELRQAVEEADRANAAKSNFLARITHDLRSPLTSILGYNQLLAAEGGRIGEISRVVYASAEHMLNLVNRLIDYARGGSEGVVELADFYLPAFLESIGREASIKARENGNAFQLIKATDLPTIVRSDATYLRQILLNLLDNAAKHTEHGNVELKVACRPRNGQDGTTLVFDVSDDGYGIPLEQQNRLWEPFYQGSGRCGGLGLGLSIVKQLTQQLGAELTLDSEPGRGTRIGFELPVSVDGTEQADVAIIQESQHVLPYFDATGYTAWVVEDAAAIRDFLHAELDGLGFTVRLFANAEAFFGAADAALAAPDLVITDYYLTGASGDAVLAASRRCWPEVAVILLSATQRMHKPALQQGGQDYTERLTKPVHLAYLRRAIASACGCELSMPEALSQEVSQPVSPESAIAVLDTKEKQQLAHFLALGAVTDMVEWTQELATQDSERRGAAATLSSLAEQGRFDTLARLLADTQAG</sequence>
<keyword evidence="10" id="KW-0547">Nucleotide-binding</keyword>
<accession>A0ABY9YZW2</accession>
<dbReference type="InterPro" id="IPR011622">
    <property type="entry name" value="7TMR_DISM_rcpt_extracell_dom2"/>
</dbReference>
<evidence type="ECO:0000313" key="10">
    <source>
        <dbReference type="EMBL" id="WNK20415.1"/>
    </source>
</evidence>